<dbReference type="NCBIfam" id="NF047558">
    <property type="entry name" value="TPR_END_plus"/>
    <property type="match status" value="1"/>
</dbReference>
<dbReference type="PROSITE" id="PS50005">
    <property type="entry name" value="TPR"/>
    <property type="match status" value="1"/>
</dbReference>
<reference evidence="2" key="2">
    <citation type="journal article" date="2022" name="Microbiol. Resour. Announc.">
        <title>Metagenome Sequencing to Explore Phylogenomics of Terrestrial Cyanobacteria.</title>
        <authorList>
            <person name="Ward R.D."/>
            <person name="Stajich J.E."/>
            <person name="Johansen J.R."/>
            <person name="Huntemann M."/>
            <person name="Clum A."/>
            <person name="Foster B."/>
            <person name="Foster B."/>
            <person name="Roux S."/>
            <person name="Palaniappan K."/>
            <person name="Varghese N."/>
            <person name="Mukherjee S."/>
            <person name="Reddy T.B.K."/>
            <person name="Daum C."/>
            <person name="Copeland A."/>
            <person name="Chen I.A."/>
            <person name="Ivanova N.N."/>
            <person name="Kyrpides N.C."/>
            <person name="Shapiro N."/>
            <person name="Eloe-Fadrosh E.A."/>
            <person name="Pietrasiak N."/>
        </authorList>
    </citation>
    <scope>NUCLEOTIDE SEQUENCE</scope>
    <source>
        <strain evidence="2">UHER 2000/2452</strain>
    </source>
</reference>
<evidence type="ECO:0000313" key="2">
    <source>
        <dbReference type="EMBL" id="MBW4657764.1"/>
    </source>
</evidence>
<feature type="repeat" description="TPR" evidence="1">
    <location>
        <begin position="185"/>
        <end position="218"/>
    </location>
</feature>
<name>A0A951Q8E5_9CYAN</name>
<dbReference type="AlphaFoldDB" id="A0A951Q8E5"/>
<organism evidence="2 3">
    <name type="scientific">Drouetiella hepatica Uher 2000/2452</name>
    <dbReference type="NCBI Taxonomy" id="904376"/>
    <lineage>
        <taxon>Bacteria</taxon>
        <taxon>Bacillati</taxon>
        <taxon>Cyanobacteriota</taxon>
        <taxon>Cyanophyceae</taxon>
        <taxon>Oculatellales</taxon>
        <taxon>Oculatellaceae</taxon>
        <taxon>Drouetiella</taxon>
    </lineage>
</organism>
<dbReference type="Proteomes" id="UP000757435">
    <property type="component" value="Unassembled WGS sequence"/>
</dbReference>
<dbReference type="EMBL" id="JAHHHD010000002">
    <property type="protein sequence ID" value="MBW4657764.1"/>
    <property type="molecule type" value="Genomic_DNA"/>
</dbReference>
<gene>
    <name evidence="2" type="ORF">KME15_03755</name>
</gene>
<evidence type="ECO:0000256" key="1">
    <source>
        <dbReference type="PROSITE-ProRule" id="PRU00339"/>
    </source>
</evidence>
<reference evidence="2" key="1">
    <citation type="submission" date="2021-05" db="EMBL/GenBank/DDBJ databases">
        <authorList>
            <person name="Pietrasiak N."/>
            <person name="Ward R."/>
            <person name="Stajich J.E."/>
            <person name="Kurbessoian T."/>
        </authorList>
    </citation>
    <scope>NUCLEOTIDE SEQUENCE</scope>
    <source>
        <strain evidence="2">UHER 2000/2452</strain>
    </source>
</reference>
<comment type="caution">
    <text evidence="2">The sequence shown here is derived from an EMBL/GenBank/DDBJ whole genome shotgun (WGS) entry which is preliminary data.</text>
</comment>
<sequence>DVWTSQFRLTEQTLYPYSTGRTCRVTNLLKKDFRITKSWEEPVLVDLGREIVRSSRTTCQLYAGHRGAGKSTELLRLKQDLENKGCLVVYFAAVGEDGDIDPEDSEYTDILLASTRHLLEGLQNADPAPLVNWLKARLKAMQDLGLTEIQVDSISAEAGIKEFAKLSTMIPAVPAECQKIRNLVNPHYYNKACRYGLQGNIERAIDSLQRAIALDPAYREMAKPDTDLDSIRESNVFRALVDERQ</sequence>
<evidence type="ECO:0000313" key="3">
    <source>
        <dbReference type="Proteomes" id="UP000757435"/>
    </source>
</evidence>
<accession>A0A951Q8E5</accession>
<keyword evidence="1" id="KW-0802">TPR repeat</keyword>
<dbReference type="InterPro" id="IPR019734">
    <property type="entry name" value="TPR_rpt"/>
</dbReference>
<feature type="non-terminal residue" evidence="2">
    <location>
        <position position="1"/>
    </location>
</feature>
<protein>
    <submittedName>
        <fullName evidence="2">Tetratricopeptide repeat protein</fullName>
    </submittedName>
</protein>
<proteinExistence type="predicted"/>